<feature type="signal peptide" evidence="1">
    <location>
        <begin position="1"/>
        <end position="17"/>
    </location>
</feature>
<sequence length="119" mass="12927">MKFILAIASSLLVATQGFVVAPGASMSPSTALRMAEEAEAQQGVKGKVKFFSDKGFGFITPDDGGEDVFVHFSAINKDGFKSLNDEETVTFDTEFDQEKGKWRAANVNGQGDGIEKERW</sequence>
<proteinExistence type="predicted"/>
<evidence type="ECO:0000256" key="1">
    <source>
        <dbReference type="SAM" id="SignalP"/>
    </source>
</evidence>
<evidence type="ECO:0000313" key="4">
    <source>
        <dbReference type="Proteomes" id="UP000095751"/>
    </source>
</evidence>
<dbReference type="PRINTS" id="PR00050">
    <property type="entry name" value="COLDSHOCK"/>
</dbReference>
<dbReference type="GO" id="GO:0003676">
    <property type="term" value="F:nucleic acid binding"/>
    <property type="evidence" value="ECO:0007669"/>
    <property type="project" value="InterPro"/>
</dbReference>
<dbReference type="AlphaFoldDB" id="A0A1E7FNT4"/>
<gene>
    <name evidence="3" type="ORF">FRACYDRAFT_268026</name>
</gene>
<dbReference type="InterPro" id="IPR019844">
    <property type="entry name" value="CSD_CS"/>
</dbReference>
<name>A0A1E7FNT4_9STRA</name>
<dbReference type="InterPro" id="IPR011129">
    <property type="entry name" value="CSD"/>
</dbReference>
<accession>A0A1E7FNT4</accession>
<dbReference type="OrthoDB" id="422005at2759"/>
<dbReference type="Pfam" id="PF00313">
    <property type="entry name" value="CSD"/>
    <property type="match status" value="1"/>
</dbReference>
<dbReference type="SUPFAM" id="SSF50249">
    <property type="entry name" value="Nucleic acid-binding proteins"/>
    <property type="match status" value="1"/>
</dbReference>
<dbReference type="CDD" id="cd04458">
    <property type="entry name" value="CSP_CDS"/>
    <property type="match status" value="1"/>
</dbReference>
<dbReference type="InterPro" id="IPR050181">
    <property type="entry name" value="Cold_shock_domain"/>
</dbReference>
<dbReference type="Gene3D" id="2.40.50.140">
    <property type="entry name" value="Nucleic acid-binding proteins"/>
    <property type="match status" value="1"/>
</dbReference>
<dbReference type="EMBL" id="KV784355">
    <property type="protein sequence ID" value="OEU19453.1"/>
    <property type="molecule type" value="Genomic_DNA"/>
</dbReference>
<keyword evidence="4" id="KW-1185">Reference proteome</keyword>
<dbReference type="InterPro" id="IPR012340">
    <property type="entry name" value="NA-bd_OB-fold"/>
</dbReference>
<dbReference type="Proteomes" id="UP000095751">
    <property type="component" value="Unassembled WGS sequence"/>
</dbReference>
<evidence type="ECO:0000313" key="3">
    <source>
        <dbReference type="EMBL" id="OEU19453.1"/>
    </source>
</evidence>
<reference evidence="3 4" key="1">
    <citation type="submission" date="2016-09" db="EMBL/GenBank/DDBJ databases">
        <title>Extensive genetic diversity and differential bi-allelic expression allows diatom success in the polar Southern Ocean.</title>
        <authorList>
            <consortium name="DOE Joint Genome Institute"/>
            <person name="Mock T."/>
            <person name="Otillar R.P."/>
            <person name="Strauss J."/>
            <person name="Dupont C."/>
            <person name="Frickenhaus S."/>
            <person name="Maumus F."/>
            <person name="Mcmullan M."/>
            <person name="Sanges R."/>
            <person name="Schmutz J."/>
            <person name="Toseland A."/>
            <person name="Valas R."/>
            <person name="Veluchamy A."/>
            <person name="Ward B.J."/>
            <person name="Allen A."/>
            <person name="Barry K."/>
            <person name="Falciatore A."/>
            <person name="Ferrante M."/>
            <person name="Fortunato A.E."/>
            <person name="Gloeckner G."/>
            <person name="Gruber A."/>
            <person name="Hipkin R."/>
            <person name="Janech M."/>
            <person name="Kroth P."/>
            <person name="Leese F."/>
            <person name="Lindquist E."/>
            <person name="Lyon B.R."/>
            <person name="Martin J."/>
            <person name="Mayer C."/>
            <person name="Parker M."/>
            <person name="Quesneville H."/>
            <person name="Raymond J."/>
            <person name="Uhlig C."/>
            <person name="Valentin K.U."/>
            <person name="Worden A.Z."/>
            <person name="Armbrust E.V."/>
            <person name="Bowler C."/>
            <person name="Green B."/>
            <person name="Moulton V."/>
            <person name="Van Oosterhout C."/>
            <person name="Grigoriev I."/>
        </authorList>
    </citation>
    <scope>NUCLEOTIDE SEQUENCE [LARGE SCALE GENOMIC DNA]</scope>
    <source>
        <strain evidence="3 4">CCMP1102</strain>
    </source>
</reference>
<dbReference type="PANTHER" id="PTHR11544">
    <property type="entry name" value="COLD SHOCK DOMAIN CONTAINING PROTEINS"/>
    <property type="match status" value="1"/>
</dbReference>
<dbReference type="PROSITE" id="PS51857">
    <property type="entry name" value="CSD_2"/>
    <property type="match status" value="1"/>
</dbReference>
<dbReference type="PROSITE" id="PS00352">
    <property type="entry name" value="CSD_1"/>
    <property type="match status" value="1"/>
</dbReference>
<evidence type="ECO:0000259" key="2">
    <source>
        <dbReference type="PROSITE" id="PS51857"/>
    </source>
</evidence>
<dbReference type="KEGG" id="fcy:FRACYDRAFT_268026"/>
<protein>
    <submittedName>
        <fullName evidence="3">CSD-domain-containing protein</fullName>
    </submittedName>
</protein>
<dbReference type="InterPro" id="IPR002059">
    <property type="entry name" value="CSP_DNA-bd"/>
</dbReference>
<dbReference type="SMART" id="SM00357">
    <property type="entry name" value="CSP"/>
    <property type="match status" value="1"/>
</dbReference>
<feature type="chain" id="PRO_5009193332" evidence="1">
    <location>
        <begin position="18"/>
        <end position="119"/>
    </location>
</feature>
<keyword evidence="1" id="KW-0732">Signal</keyword>
<organism evidence="3 4">
    <name type="scientific">Fragilariopsis cylindrus CCMP1102</name>
    <dbReference type="NCBI Taxonomy" id="635003"/>
    <lineage>
        <taxon>Eukaryota</taxon>
        <taxon>Sar</taxon>
        <taxon>Stramenopiles</taxon>
        <taxon>Ochrophyta</taxon>
        <taxon>Bacillariophyta</taxon>
        <taxon>Bacillariophyceae</taxon>
        <taxon>Bacillariophycidae</taxon>
        <taxon>Bacillariales</taxon>
        <taxon>Bacillariaceae</taxon>
        <taxon>Fragilariopsis</taxon>
    </lineage>
</organism>
<dbReference type="InParanoid" id="A0A1E7FNT4"/>
<feature type="domain" description="CSD" evidence="2">
    <location>
        <begin position="43"/>
        <end position="109"/>
    </location>
</feature>